<feature type="active site" evidence="3">
    <location>
        <position position="350"/>
    </location>
</feature>
<dbReference type="AlphaFoldDB" id="A0A8S3YMU9"/>
<comment type="similarity">
    <text evidence="1">Belongs to the 'GDXG' lipolytic enzyme family.</text>
</comment>
<accession>A0A8S3YMU9</accession>
<evidence type="ECO:0000313" key="7">
    <source>
        <dbReference type="Proteomes" id="UP000678393"/>
    </source>
</evidence>
<dbReference type="InterPro" id="IPR017157">
    <property type="entry name" value="Arylacetamide_deacetylase"/>
</dbReference>
<dbReference type="PANTHER" id="PTHR48081:SF8">
    <property type="entry name" value="ALPHA_BETA HYDROLASE FOLD-3 DOMAIN-CONTAINING PROTEIN-RELATED"/>
    <property type="match status" value="1"/>
</dbReference>
<dbReference type="SUPFAM" id="SSF53474">
    <property type="entry name" value="alpha/beta-Hydrolases"/>
    <property type="match status" value="1"/>
</dbReference>
<protein>
    <recommendedName>
        <fullName evidence="5">Alpha/beta hydrolase fold-3 domain-containing protein</fullName>
    </recommendedName>
</protein>
<organism evidence="6 7">
    <name type="scientific">Candidula unifasciata</name>
    <dbReference type="NCBI Taxonomy" id="100452"/>
    <lineage>
        <taxon>Eukaryota</taxon>
        <taxon>Metazoa</taxon>
        <taxon>Spiralia</taxon>
        <taxon>Lophotrochozoa</taxon>
        <taxon>Mollusca</taxon>
        <taxon>Gastropoda</taxon>
        <taxon>Heterobranchia</taxon>
        <taxon>Euthyneura</taxon>
        <taxon>Panpulmonata</taxon>
        <taxon>Eupulmonata</taxon>
        <taxon>Stylommatophora</taxon>
        <taxon>Helicina</taxon>
        <taxon>Helicoidea</taxon>
        <taxon>Geomitridae</taxon>
        <taxon>Candidula</taxon>
    </lineage>
</organism>
<dbReference type="Proteomes" id="UP000678393">
    <property type="component" value="Unassembled WGS sequence"/>
</dbReference>
<dbReference type="PIRSF" id="PIRSF037251">
    <property type="entry name" value="Arylacetamide_deacetylase"/>
    <property type="match status" value="1"/>
</dbReference>
<dbReference type="InterPro" id="IPR013094">
    <property type="entry name" value="AB_hydrolase_3"/>
</dbReference>
<keyword evidence="7" id="KW-1185">Reference proteome</keyword>
<dbReference type="InterPro" id="IPR050300">
    <property type="entry name" value="GDXG_lipolytic_enzyme"/>
</dbReference>
<dbReference type="PANTHER" id="PTHR48081">
    <property type="entry name" value="AB HYDROLASE SUPERFAMILY PROTEIN C4A8.06C"/>
    <property type="match status" value="1"/>
</dbReference>
<keyword evidence="2" id="KW-0378">Hydrolase</keyword>
<evidence type="ECO:0000256" key="4">
    <source>
        <dbReference type="PROSITE-ProRule" id="PRU10038"/>
    </source>
</evidence>
<evidence type="ECO:0000256" key="3">
    <source>
        <dbReference type="PIRSR" id="PIRSR037251-1"/>
    </source>
</evidence>
<feature type="active site" evidence="3 4">
    <location>
        <position position="190"/>
    </location>
</feature>
<feature type="active site" evidence="3">
    <location>
        <position position="380"/>
    </location>
</feature>
<name>A0A8S3YMU9_9EUPU</name>
<dbReference type="EMBL" id="CAJHNH020000273">
    <property type="protein sequence ID" value="CAG5116591.1"/>
    <property type="molecule type" value="Genomic_DNA"/>
</dbReference>
<evidence type="ECO:0000256" key="2">
    <source>
        <dbReference type="ARBA" id="ARBA00022801"/>
    </source>
</evidence>
<dbReference type="Pfam" id="PF07859">
    <property type="entry name" value="Abhydrolase_3"/>
    <property type="match status" value="2"/>
</dbReference>
<dbReference type="GO" id="GO:0016020">
    <property type="term" value="C:membrane"/>
    <property type="evidence" value="ECO:0007669"/>
    <property type="project" value="InterPro"/>
</dbReference>
<reference evidence="6" key="1">
    <citation type="submission" date="2021-04" db="EMBL/GenBank/DDBJ databases">
        <authorList>
            <consortium name="Molecular Ecology Group"/>
        </authorList>
    </citation>
    <scope>NUCLEOTIDE SEQUENCE</scope>
</reference>
<gene>
    <name evidence="6" type="ORF">CUNI_LOCUS2149</name>
</gene>
<dbReference type="Gene3D" id="3.40.50.1820">
    <property type="entry name" value="alpha/beta hydrolase"/>
    <property type="match status" value="1"/>
</dbReference>
<evidence type="ECO:0000259" key="5">
    <source>
        <dbReference type="Pfam" id="PF07859"/>
    </source>
</evidence>
<evidence type="ECO:0000256" key="1">
    <source>
        <dbReference type="ARBA" id="ARBA00010515"/>
    </source>
</evidence>
<proteinExistence type="inferred from homology"/>
<dbReference type="InterPro" id="IPR033140">
    <property type="entry name" value="Lipase_GDXG_put_SER_AS"/>
</dbReference>
<dbReference type="OrthoDB" id="408631at2759"/>
<dbReference type="GO" id="GO:0052689">
    <property type="term" value="F:carboxylic ester hydrolase activity"/>
    <property type="evidence" value="ECO:0007669"/>
    <property type="project" value="InterPro"/>
</dbReference>
<dbReference type="InterPro" id="IPR029058">
    <property type="entry name" value="AB_hydrolase_fold"/>
</dbReference>
<comment type="caution">
    <text evidence="6">The sequence shown here is derived from an EMBL/GenBank/DDBJ whole genome shotgun (WGS) entry which is preliminary data.</text>
</comment>
<sequence>MFLQGLVTVITLTILGVAIIGYHPLPTGLENPIKVQVAMGILKLLRAVRTVQEYLGYGSPYQNVKLHFLTPKTDDPPKSAAIGDLKVTRDTIAGVPVIVYQPKDNSGLYPAIVYFHGGGWVTCSADMYDTLMHEYAVKTGTVIINVDYRLAPEHPFPTPVQDCIDVTRFILQHGAKYNIDVTKVGVAGDSAGGNLAASVALKLTREPDLPRLLFQIIHYPAMQAFDLHLPSYIDLNQSVPILTQDQMAAFYAYYMGVNRENIDHFTTVISENRHIPADVRKSKLASFVDVKLLPPQYQTPKNPRPTIHSDYDAQVYAQIKDIVADPLFSPLMAPDLTGLPPAFVQVCEFDVLRDDGFLYARRLQDAGVQVKLHFGKGGFHGDIIIYIFVQLNSAESCLSEVYSFVKDRLGK</sequence>
<feature type="domain" description="Alpha/beta hydrolase fold-3" evidence="5">
    <location>
        <begin position="310"/>
        <end position="381"/>
    </location>
</feature>
<evidence type="ECO:0000313" key="6">
    <source>
        <dbReference type="EMBL" id="CAG5116591.1"/>
    </source>
</evidence>
<feature type="domain" description="Alpha/beta hydrolase fold-3" evidence="5">
    <location>
        <begin position="112"/>
        <end position="265"/>
    </location>
</feature>
<dbReference type="PROSITE" id="PS01174">
    <property type="entry name" value="LIPASE_GDXG_SER"/>
    <property type="match status" value="1"/>
</dbReference>